<evidence type="ECO:0000313" key="2">
    <source>
        <dbReference type="Proteomes" id="UP000198906"/>
    </source>
</evidence>
<keyword evidence="2" id="KW-1185">Reference proteome</keyword>
<dbReference type="STRING" id="47866.GA0074694_2252"/>
<reference evidence="2" key="1">
    <citation type="submission" date="2016-06" db="EMBL/GenBank/DDBJ databases">
        <authorList>
            <person name="Varghese N."/>
        </authorList>
    </citation>
    <scope>NUCLEOTIDE SEQUENCE [LARGE SCALE GENOMIC DNA]</scope>
    <source>
        <strain evidence="2">DSM 46123</strain>
    </source>
</reference>
<sequence length="179" mass="20227">MMARRKNDDAVREAQVDNRVVPYEMSRLVLETVVPDPTRGAAVEVRPWIDGRDVLAEAFAAGPGSDPGELLGSDGSLLADVEPHEVRLAAAECTEACCGALYVTVRREGGHVVWSGWRNPDEQEVGLPEFRFDAEDYRTEVERAAREQRRERRAHPVARLLERHLGWHVDWAPRRGHDR</sequence>
<dbReference type="Proteomes" id="UP000198906">
    <property type="component" value="Unassembled WGS sequence"/>
</dbReference>
<dbReference type="AlphaFoldDB" id="A0A1C6RM63"/>
<evidence type="ECO:0000313" key="1">
    <source>
        <dbReference type="EMBL" id="SCL18137.1"/>
    </source>
</evidence>
<gene>
    <name evidence="1" type="ORF">GA0074694_2252</name>
</gene>
<accession>A0A1C6RM63</accession>
<organism evidence="1 2">
    <name type="scientific">Micromonospora inyonensis</name>
    <dbReference type="NCBI Taxonomy" id="47866"/>
    <lineage>
        <taxon>Bacteria</taxon>
        <taxon>Bacillati</taxon>
        <taxon>Actinomycetota</taxon>
        <taxon>Actinomycetes</taxon>
        <taxon>Micromonosporales</taxon>
        <taxon>Micromonosporaceae</taxon>
        <taxon>Micromonospora</taxon>
    </lineage>
</organism>
<dbReference type="EMBL" id="FMHU01000001">
    <property type="protein sequence ID" value="SCL18137.1"/>
    <property type="molecule type" value="Genomic_DNA"/>
</dbReference>
<proteinExistence type="predicted"/>
<protein>
    <submittedName>
        <fullName evidence="1">Uncharacterized protein</fullName>
    </submittedName>
</protein>
<name>A0A1C6RM63_9ACTN</name>